<dbReference type="Pfam" id="PF01272">
    <property type="entry name" value="GreA_GreB"/>
    <property type="match status" value="1"/>
</dbReference>
<dbReference type="GO" id="GO:0003677">
    <property type="term" value="F:DNA binding"/>
    <property type="evidence" value="ECO:0007669"/>
    <property type="project" value="InterPro"/>
</dbReference>
<keyword evidence="2" id="KW-0808">Transferase</keyword>
<dbReference type="InterPro" id="IPR001437">
    <property type="entry name" value="Tscrpt_elong_fac_GreA/B_C"/>
</dbReference>
<dbReference type="OrthoDB" id="192847at2"/>
<comment type="caution">
    <text evidence="2">The sequence shown here is derived from an EMBL/GenBank/DDBJ whole genome shotgun (WGS) entry which is preliminary data.</text>
</comment>
<dbReference type="InterPro" id="IPR036953">
    <property type="entry name" value="GreA/GreB_C_sf"/>
</dbReference>
<dbReference type="GO" id="GO:0016301">
    <property type="term" value="F:kinase activity"/>
    <property type="evidence" value="ECO:0007669"/>
    <property type="project" value="UniProtKB-KW"/>
</dbReference>
<organism evidence="2 3">
    <name type="scientific">Arcticibacter pallidicorallinus</name>
    <dbReference type="NCBI Taxonomy" id="1259464"/>
    <lineage>
        <taxon>Bacteria</taxon>
        <taxon>Pseudomonadati</taxon>
        <taxon>Bacteroidota</taxon>
        <taxon>Sphingobacteriia</taxon>
        <taxon>Sphingobacteriales</taxon>
        <taxon>Sphingobacteriaceae</taxon>
        <taxon>Arcticibacter</taxon>
    </lineage>
</organism>
<dbReference type="Gene3D" id="3.10.50.30">
    <property type="entry name" value="Transcription elongation factor, GreA/GreB, C-terminal domain"/>
    <property type="match status" value="1"/>
</dbReference>
<evidence type="ECO:0000313" key="2">
    <source>
        <dbReference type="EMBL" id="PRY52840.1"/>
    </source>
</evidence>
<feature type="domain" description="Transcription elongation factor GreA/GreB C-terminal" evidence="1">
    <location>
        <begin position="55"/>
        <end position="129"/>
    </location>
</feature>
<dbReference type="PANTHER" id="PTHR30437">
    <property type="entry name" value="TRANSCRIPTION ELONGATION FACTOR GREA"/>
    <property type="match status" value="1"/>
</dbReference>
<proteinExistence type="predicted"/>
<dbReference type="EMBL" id="PVTH01000005">
    <property type="protein sequence ID" value="PRY52840.1"/>
    <property type="molecule type" value="Genomic_DNA"/>
</dbReference>
<sequence>MTTTTMQPTEGIILSTGVYDLLKDQIRRRKLSKFNEAKLERELKSATQVLRRDLPADVVTADTRVTVKDLESGAETTYKLVGPEKARRKNNTMSILSPIAVAMLGYSAGSQVQWEMEDGIRNYQIVEVAPL</sequence>
<dbReference type="RefSeq" id="WP_106293238.1">
    <property type="nucleotide sequence ID" value="NZ_PVTH01000005.1"/>
</dbReference>
<evidence type="ECO:0000313" key="3">
    <source>
        <dbReference type="Proteomes" id="UP000238034"/>
    </source>
</evidence>
<dbReference type="PANTHER" id="PTHR30437:SF5">
    <property type="entry name" value="REGULATOR OF NUCLEOSIDE DIPHOSPHATE KINASE"/>
    <property type="match status" value="1"/>
</dbReference>
<dbReference type="AlphaFoldDB" id="A0A2T0U4M0"/>
<protein>
    <submittedName>
        <fullName evidence="2">Regulator of nucleoside diphosphate kinase</fullName>
    </submittedName>
</protein>
<dbReference type="InterPro" id="IPR023459">
    <property type="entry name" value="Tscrpt_elong_fac_GreA/B_fam"/>
</dbReference>
<evidence type="ECO:0000259" key="1">
    <source>
        <dbReference type="Pfam" id="PF01272"/>
    </source>
</evidence>
<gene>
    <name evidence="2" type="ORF">B0I27_105310</name>
</gene>
<dbReference type="GO" id="GO:0070063">
    <property type="term" value="F:RNA polymerase binding"/>
    <property type="evidence" value="ECO:0007669"/>
    <property type="project" value="InterPro"/>
</dbReference>
<keyword evidence="3" id="KW-1185">Reference proteome</keyword>
<dbReference type="GO" id="GO:0006354">
    <property type="term" value="P:DNA-templated transcription elongation"/>
    <property type="evidence" value="ECO:0007669"/>
    <property type="project" value="TreeGrafter"/>
</dbReference>
<dbReference type="GO" id="GO:0032784">
    <property type="term" value="P:regulation of DNA-templated transcription elongation"/>
    <property type="evidence" value="ECO:0007669"/>
    <property type="project" value="InterPro"/>
</dbReference>
<keyword evidence="2" id="KW-0418">Kinase</keyword>
<dbReference type="SUPFAM" id="SSF54534">
    <property type="entry name" value="FKBP-like"/>
    <property type="match status" value="1"/>
</dbReference>
<dbReference type="Proteomes" id="UP000238034">
    <property type="component" value="Unassembled WGS sequence"/>
</dbReference>
<name>A0A2T0U4M0_9SPHI</name>
<accession>A0A2T0U4M0</accession>
<reference evidence="2 3" key="1">
    <citation type="submission" date="2018-03" db="EMBL/GenBank/DDBJ databases">
        <title>Genomic Encyclopedia of Type Strains, Phase III (KMG-III): the genomes of soil and plant-associated and newly described type strains.</title>
        <authorList>
            <person name="Whitman W."/>
        </authorList>
    </citation>
    <scope>NUCLEOTIDE SEQUENCE [LARGE SCALE GENOMIC DNA]</scope>
    <source>
        <strain evidence="2 3">CGMCC 1.9313</strain>
    </source>
</reference>